<dbReference type="NCBIfam" id="NF003740">
    <property type="entry name" value="PRK05337.1"/>
    <property type="match status" value="1"/>
</dbReference>
<feature type="domain" description="Glycoside hydrolase family 3 N-terminal" evidence="6">
    <location>
        <begin position="32"/>
        <end position="366"/>
    </location>
</feature>
<dbReference type="EMBL" id="UOGA01000021">
    <property type="protein sequence ID" value="VAX14852.1"/>
    <property type="molecule type" value="Genomic_DNA"/>
</dbReference>
<dbReference type="InterPro" id="IPR019800">
    <property type="entry name" value="Glyco_hydro_3_AS"/>
</dbReference>
<dbReference type="Pfam" id="PF00933">
    <property type="entry name" value="Glyco_hydro_3"/>
    <property type="match status" value="1"/>
</dbReference>
<evidence type="ECO:0000256" key="2">
    <source>
        <dbReference type="ARBA" id="ARBA00005336"/>
    </source>
</evidence>
<dbReference type="PROSITE" id="PS00775">
    <property type="entry name" value="GLYCOSYL_HYDROL_F3"/>
    <property type="match status" value="1"/>
</dbReference>
<dbReference type="GO" id="GO:0009254">
    <property type="term" value="P:peptidoglycan turnover"/>
    <property type="evidence" value="ECO:0007669"/>
    <property type="project" value="TreeGrafter"/>
</dbReference>
<dbReference type="PANTHER" id="PTHR30480">
    <property type="entry name" value="BETA-HEXOSAMINIDASE-RELATED"/>
    <property type="match status" value="1"/>
</dbReference>
<keyword evidence="5 7" id="KW-0326">Glycosidase</keyword>
<gene>
    <name evidence="7" type="ORF">MNBD_NITROSPINAE04-1917</name>
</gene>
<comment type="catalytic activity">
    <reaction evidence="1">
        <text>Hydrolysis of terminal non-reducing N-acetyl-D-hexosamine residues in N-acetyl-beta-D-hexosaminides.</text>
        <dbReference type="EC" id="3.2.1.52"/>
    </reaction>
</comment>
<evidence type="ECO:0000256" key="3">
    <source>
        <dbReference type="ARBA" id="ARBA00012663"/>
    </source>
</evidence>
<evidence type="ECO:0000313" key="7">
    <source>
        <dbReference type="EMBL" id="VAX14852.1"/>
    </source>
</evidence>
<dbReference type="GO" id="GO:0005975">
    <property type="term" value="P:carbohydrate metabolic process"/>
    <property type="evidence" value="ECO:0007669"/>
    <property type="project" value="InterPro"/>
</dbReference>
<dbReference type="AlphaFoldDB" id="A0A3B1BFG4"/>
<evidence type="ECO:0000256" key="5">
    <source>
        <dbReference type="ARBA" id="ARBA00023295"/>
    </source>
</evidence>
<dbReference type="InterPro" id="IPR050226">
    <property type="entry name" value="NagZ_Beta-hexosaminidase"/>
</dbReference>
<reference evidence="7" key="1">
    <citation type="submission" date="2018-06" db="EMBL/GenBank/DDBJ databases">
        <authorList>
            <person name="Zhirakovskaya E."/>
        </authorList>
    </citation>
    <scope>NUCLEOTIDE SEQUENCE</scope>
</reference>
<sequence>MATQKTVGPPASSASPVPAVEFAQISSARDAAGQLLTLGFDGTRYTSSLGSWFKKFRPGGVILFLRNIETSSQTAALICDLKKLSEDVTGLPLIVAVDQEGGRVTRLPDDFSAFMSGRYGASYAGVKDGFPTARALGEGGSLDHTEEIYRLMGKVLGSLGFNLDYAPVLDLDTNEGNSVIADRSFGREADKVSQLGRSAIRGLRKSGMLTCCKHFPGHGGVSLDSHEQLPVDERSARRFRSAEFLPFGEAVEEGIEFVMTAHIVYPAFDDKYPATLSRKIITDLLRDEIRFNGVIVSDDMDMKAVTSHFADDEAVRLALLAGVDNLLVCHNGPRQWTVYKTALRLIDEGALSEGEVKNRLNRLLEVKRKVLSCESQEGAH</sequence>
<comment type="similarity">
    <text evidence="2">Belongs to the glycosyl hydrolase 3 family.</text>
</comment>
<dbReference type="EC" id="3.2.1.52" evidence="3"/>
<dbReference type="GO" id="GO:0004563">
    <property type="term" value="F:beta-N-acetylhexosaminidase activity"/>
    <property type="evidence" value="ECO:0007669"/>
    <property type="project" value="UniProtKB-EC"/>
</dbReference>
<dbReference type="InterPro" id="IPR001764">
    <property type="entry name" value="Glyco_hydro_3_N"/>
</dbReference>
<evidence type="ECO:0000259" key="6">
    <source>
        <dbReference type="Pfam" id="PF00933"/>
    </source>
</evidence>
<dbReference type="Gene3D" id="3.20.20.300">
    <property type="entry name" value="Glycoside hydrolase, family 3, N-terminal domain"/>
    <property type="match status" value="1"/>
</dbReference>
<accession>A0A3B1BFG4</accession>
<evidence type="ECO:0000256" key="1">
    <source>
        <dbReference type="ARBA" id="ARBA00001231"/>
    </source>
</evidence>
<organism evidence="7">
    <name type="scientific">hydrothermal vent metagenome</name>
    <dbReference type="NCBI Taxonomy" id="652676"/>
    <lineage>
        <taxon>unclassified sequences</taxon>
        <taxon>metagenomes</taxon>
        <taxon>ecological metagenomes</taxon>
    </lineage>
</organism>
<evidence type="ECO:0000256" key="4">
    <source>
        <dbReference type="ARBA" id="ARBA00022801"/>
    </source>
</evidence>
<keyword evidence="4 7" id="KW-0378">Hydrolase</keyword>
<proteinExistence type="inferred from homology"/>
<dbReference type="InterPro" id="IPR017853">
    <property type="entry name" value="GH"/>
</dbReference>
<dbReference type="PANTHER" id="PTHR30480:SF13">
    <property type="entry name" value="BETA-HEXOSAMINIDASE"/>
    <property type="match status" value="1"/>
</dbReference>
<name>A0A3B1BFG4_9ZZZZ</name>
<dbReference type="InterPro" id="IPR036962">
    <property type="entry name" value="Glyco_hydro_3_N_sf"/>
</dbReference>
<protein>
    <recommendedName>
        <fullName evidence="3">beta-N-acetylhexosaminidase</fullName>
        <ecNumber evidence="3">3.2.1.52</ecNumber>
    </recommendedName>
</protein>
<dbReference type="SUPFAM" id="SSF51445">
    <property type="entry name" value="(Trans)glycosidases"/>
    <property type="match status" value="1"/>
</dbReference>